<dbReference type="AlphaFoldDB" id="A0A8I0P452"/>
<feature type="compositionally biased region" description="Basic and acidic residues" evidence="1">
    <location>
        <begin position="160"/>
        <end position="176"/>
    </location>
</feature>
<keyword evidence="2" id="KW-0812">Transmembrane</keyword>
<dbReference type="GeneID" id="86829875"/>
<feature type="region of interest" description="Disordered" evidence="1">
    <location>
        <begin position="1"/>
        <end position="47"/>
    </location>
</feature>
<protein>
    <recommendedName>
        <fullName evidence="5">Integral membrane protein</fullName>
    </recommendedName>
</protein>
<sequence>MSDKPKNDQAGQTQGQTQGQGQEPQGPQAPSAASPATPTGPRPEPIRFFGTTWLNHDGTYTARRATVTAGSLVALAVSCLVLRLAYEGLRLAAVGGFVSILVVVMFAICSALAFGHTWGAFTKRPDPARHSSLRGLLTIGFLGSLTAYFLRSLKEAPGESLHREEYTEARRQYDRRTAKRTKNPAKRRRP</sequence>
<evidence type="ECO:0008006" key="5">
    <source>
        <dbReference type="Google" id="ProtNLM"/>
    </source>
</evidence>
<organism evidence="3 4">
    <name type="scientific">Streptomyces stelliscabiei</name>
    <dbReference type="NCBI Taxonomy" id="146820"/>
    <lineage>
        <taxon>Bacteria</taxon>
        <taxon>Bacillati</taxon>
        <taxon>Actinomycetota</taxon>
        <taxon>Actinomycetes</taxon>
        <taxon>Kitasatosporales</taxon>
        <taxon>Streptomycetaceae</taxon>
        <taxon>Streptomyces</taxon>
    </lineage>
</organism>
<proteinExistence type="predicted"/>
<feature type="compositionally biased region" description="Low complexity" evidence="1">
    <location>
        <begin position="9"/>
        <end position="37"/>
    </location>
</feature>
<accession>A0A8I0P452</accession>
<keyword evidence="2" id="KW-0472">Membrane</keyword>
<gene>
    <name evidence="3" type="ORF">H4687_005317</name>
</gene>
<feature type="transmembrane region" description="Helical" evidence="2">
    <location>
        <begin position="92"/>
        <end position="121"/>
    </location>
</feature>
<dbReference type="RefSeq" id="WP_050399572.1">
    <property type="nucleotide sequence ID" value="NZ_JADBGF010000001.1"/>
</dbReference>
<reference evidence="3 4" key="1">
    <citation type="submission" date="2020-10" db="EMBL/GenBank/DDBJ databases">
        <title>Sequencing the genomes of 1000 actinobacteria strains.</title>
        <authorList>
            <person name="Klenk H.-P."/>
        </authorList>
    </citation>
    <scope>NUCLEOTIDE SEQUENCE [LARGE SCALE GENOMIC DNA]</scope>
    <source>
        <strain evidence="3 4">DSM 41803</strain>
    </source>
</reference>
<keyword evidence="4" id="KW-1185">Reference proteome</keyword>
<keyword evidence="2" id="KW-1133">Transmembrane helix</keyword>
<evidence type="ECO:0000313" key="3">
    <source>
        <dbReference type="EMBL" id="MBE1599188.1"/>
    </source>
</evidence>
<feature type="region of interest" description="Disordered" evidence="1">
    <location>
        <begin position="160"/>
        <end position="190"/>
    </location>
</feature>
<evidence type="ECO:0000256" key="2">
    <source>
        <dbReference type="SAM" id="Phobius"/>
    </source>
</evidence>
<comment type="caution">
    <text evidence="3">The sequence shown here is derived from an EMBL/GenBank/DDBJ whole genome shotgun (WGS) entry which is preliminary data.</text>
</comment>
<dbReference type="OrthoDB" id="4329566at2"/>
<feature type="compositionally biased region" description="Basic residues" evidence="1">
    <location>
        <begin position="177"/>
        <end position="190"/>
    </location>
</feature>
<evidence type="ECO:0000256" key="1">
    <source>
        <dbReference type="SAM" id="MobiDB-lite"/>
    </source>
</evidence>
<name>A0A8I0P452_9ACTN</name>
<evidence type="ECO:0000313" key="4">
    <source>
        <dbReference type="Proteomes" id="UP000629287"/>
    </source>
</evidence>
<dbReference type="EMBL" id="JADBGF010000001">
    <property type="protein sequence ID" value="MBE1599188.1"/>
    <property type="molecule type" value="Genomic_DNA"/>
</dbReference>
<feature type="transmembrane region" description="Helical" evidence="2">
    <location>
        <begin position="65"/>
        <end position="86"/>
    </location>
</feature>
<dbReference type="Proteomes" id="UP000629287">
    <property type="component" value="Unassembled WGS sequence"/>
</dbReference>